<dbReference type="InterPro" id="IPR036390">
    <property type="entry name" value="WH_DNA-bd_sf"/>
</dbReference>
<evidence type="ECO:0000313" key="6">
    <source>
        <dbReference type="Proteomes" id="UP000614200"/>
    </source>
</evidence>
<evidence type="ECO:0000256" key="1">
    <source>
        <dbReference type="ARBA" id="ARBA00023015"/>
    </source>
</evidence>
<evidence type="ECO:0000259" key="4">
    <source>
        <dbReference type="PROSITE" id="PS50987"/>
    </source>
</evidence>
<accession>A0ABR9ZQW5</accession>
<feature type="domain" description="HTH arsR-type" evidence="4">
    <location>
        <begin position="254"/>
        <end position="347"/>
    </location>
</feature>
<dbReference type="PRINTS" id="PR00778">
    <property type="entry name" value="HTHARSR"/>
</dbReference>
<name>A0ABR9ZQW5_9FIRM</name>
<dbReference type="InterPro" id="IPR051011">
    <property type="entry name" value="Metal_resp_trans_reg"/>
</dbReference>
<dbReference type="PANTHER" id="PTHR43132:SF2">
    <property type="entry name" value="ARSENICAL RESISTANCE OPERON REPRESSOR ARSR-RELATED"/>
    <property type="match status" value="1"/>
</dbReference>
<reference evidence="5 6" key="1">
    <citation type="submission" date="2020-11" db="EMBL/GenBank/DDBJ databases">
        <title>Fusibacter basophilias sp. nov.</title>
        <authorList>
            <person name="Qiu D."/>
        </authorList>
    </citation>
    <scope>NUCLEOTIDE SEQUENCE [LARGE SCALE GENOMIC DNA]</scope>
    <source>
        <strain evidence="5 6">Q10-2</strain>
    </source>
</reference>
<dbReference type="Pfam" id="PF12840">
    <property type="entry name" value="HTH_20"/>
    <property type="match status" value="1"/>
</dbReference>
<dbReference type="Proteomes" id="UP000614200">
    <property type="component" value="Unassembled WGS sequence"/>
</dbReference>
<dbReference type="CDD" id="cd00090">
    <property type="entry name" value="HTH_ARSR"/>
    <property type="match status" value="1"/>
</dbReference>
<organism evidence="5 6">
    <name type="scientific">Fusibacter ferrireducens</name>
    <dbReference type="NCBI Taxonomy" id="2785058"/>
    <lineage>
        <taxon>Bacteria</taxon>
        <taxon>Bacillati</taxon>
        <taxon>Bacillota</taxon>
        <taxon>Clostridia</taxon>
        <taxon>Eubacteriales</taxon>
        <taxon>Eubacteriales Family XII. Incertae Sedis</taxon>
        <taxon>Fusibacter</taxon>
    </lineage>
</organism>
<evidence type="ECO:0000313" key="5">
    <source>
        <dbReference type="EMBL" id="MBF4692829.1"/>
    </source>
</evidence>
<keyword evidence="2" id="KW-0238">DNA-binding</keyword>
<evidence type="ECO:0000256" key="3">
    <source>
        <dbReference type="ARBA" id="ARBA00023163"/>
    </source>
</evidence>
<protein>
    <submittedName>
        <fullName evidence="5">Winged helix-turn-helix transcriptional regulator</fullName>
    </submittedName>
</protein>
<dbReference type="SUPFAM" id="SSF46785">
    <property type="entry name" value="Winged helix' DNA-binding domain"/>
    <property type="match status" value="1"/>
</dbReference>
<dbReference type="InterPro" id="IPR001845">
    <property type="entry name" value="HTH_ArsR_DNA-bd_dom"/>
</dbReference>
<dbReference type="InterPro" id="IPR045981">
    <property type="entry name" value="DUF5937"/>
</dbReference>
<dbReference type="PANTHER" id="PTHR43132">
    <property type="entry name" value="ARSENICAL RESISTANCE OPERON REPRESSOR ARSR-RELATED"/>
    <property type="match status" value="1"/>
</dbReference>
<dbReference type="InterPro" id="IPR036388">
    <property type="entry name" value="WH-like_DNA-bd_sf"/>
</dbReference>
<dbReference type="Gene3D" id="1.10.10.10">
    <property type="entry name" value="Winged helix-like DNA-binding domain superfamily/Winged helix DNA-binding domain"/>
    <property type="match status" value="1"/>
</dbReference>
<proteinExistence type="predicted"/>
<dbReference type="EMBL" id="JADKNH010000003">
    <property type="protein sequence ID" value="MBF4692829.1"/>
    <property type="molecule type" value="Genomic_DNA"/>
</dbReference>
<keyword evidence="3" id="KW-0804">Transcription</keyword>
<dbReference type="PROSITE" id="PS50987">
    <property type="entry name" value="HTH_ARSR_2"/>
    <property type="match status" value="1"/>
</dbReference>
<dbReference type="SMART" id="SM00418">
    <property type="entry name" value="HTH_ARSR"/>
    <property type="match status" value="1"/>
</dbReference>
<evidence type="ECO:0000256" key="2">
    <source>
        <dbReference type="ARBA" id="ARBA00023125"/>
    </source>
</evidence>
<dbReference type="Pfam" id="PF19361">
    <property type="entry name" value="DUF5937"/>
    <property type="match status" value="1"/>
</dbReference>
<dbReference type="InterPro" id="IPR011991">
    <property type="entry name" value="ArsR-like_HTH"/>
</dbReference>
<gene>
    <name evidence="5" type="ORF">ISU02_06845</name>
</gene>
<sequence>MKISRVAYRDWQVDFVYAPFFEMFCSLHVLFHAAHHKARKKWAIETEKKMDPELYKRLAFYDIVTEGWMGAMEISHLDEAYADFNVLSGIRKIETIPNLKFADLMLNRTVALSDLRKILVLKKCHIESLQQEQVEFLLDVESYKDDFISALKAYFYLHFQEVQIETEAFMISTLKAHKKLSESMDFIKYLELLHPRIESTPTHLRLHKFKRFDYSYDDIQRVEIGISTFIDPHLLVGYEMDFLRLTIRAKIEPMDDEVHDDLIILIKALGDKTRLKILKCLYEKPWSTQALAEQLSISEAGISKQLKILNRAYLVRKIRQGNFILYYINTEMIDRIPMNVYQYLDEK</sequence>
<comment type="caution">
    <text evidence="5">The sequence shown here is derived from an EMBL/GenBank/DDBJ whole genome shotgun (WGS) entry which is preliminary data.</text>
</comment>
<dbReference type="NCBIfam" id="NF033788">
    <property type="entry name" value="HTH_metalloreg"/>
    <property type="match status" value="1"/>
</dbReference>
<keyword evidence="6" id="KW-1185">Reference proteome</keyword>
<keyword evidence="1" id="KW-0805">Transcription regulation</keyword>
<dbReference type="RefSeq" id="WP_194701063.1">
    <property type="nucleotide sequence ID" value="NZ_JADKNH010000003.1"/>
</dbReference>